<dbReference type="InterPro" id="IPR036844">
    <property type="entry name" value="Hint_dom_sf"/>
</dbReference>
<evidence type="ECO:0000313" key="3">
    <source>
        <dbReference type="EMBL" id="SSA41530.1"/>
    </source>
</evidence>
<dbReference type="RefSeq" id="WP_109563463.1">
    <property type="nucleotide sequence ID" value="NZ_QGDJ01000002.1"/>
</dbReference>
<dbReference type="Pfam" id="PF13403">
    <property type="entry name" value="Hint_2"/>
    <property type="match status" value="1"/>
</dbReference>
<gene>
    <name evidence="2" type="ORF">BCF38_102370</name>
    <name evidence="3" type="ORF">SAMN05421539_102370</name>
</gene>
<keyword evidence="4" id="KW-1185">Reference proteome</keyword>
<dbReference type="EMBL" id="UETC01000002">
    <property type="protein sequence ID" value="SSA41530.1"/>
    <property type="molecule type" value="Genomic_DNA"/>
</dbReference>
<dbReference type="OrthoDB" id="7873527at2"/>
<evidence type="ECO:0000313" key="5">
    <source>
        <dbReference type="Proteomes" id="UP000251571"/>
    </source>
</evidence>
<sequence>MTVQLRMNAEELIRRAARPVGPTARGGIVRGTRILTARGEIPVECLRPGDRVITREAGMRPIRAIAPADAPVYRIAADSLGIARPERETRVAADQHLVLRDWRASALFDAERALVPAARLRDARQIVPAGRDEVYRLDLGRPATIWANGLELPTGRSEAGVVDGADA</sequence>
<evidence type="ECO:0000313" key="2">
    <source>
        <dbReference type="EMBL" id="PWJ21120.1"/>
    </source>
</evidence>
<evidence type="ECO:0000259" key="1">
    <source>
        <dbReference type="Pfam" id="PF13403"/>
    </source>
</evidence>
<accession>A0A2Y9AB70</accession>
<proteinExistence type="predicted"/>
<dbReference type="InterPro" id="IPR028992">
    <property type="entry name" value="Hedgehog/Intein_dom"/>
</dbReference>
<reference evidence="3 5" key="1">
    <citation type="submission" date="2016-10" db="EMBL/GenBank/DDBJ databases">
        <authorList>
            <person name="Cai Z."/>
        </authorList>
    </citation>
    <scope>NUCLEOTIDE SEQUENCE [LARGE SCALE GENOMIC DNA]</scope>
    <source>
        <strain evidence="3 5">DSM 25227</strain>
    </source>
</reference>
<dbReference type="AlphaFoldDB" id="A0A2Y9AB70"/>
<dbReference type="Proteomes" id="UP000245839">
    <property type="component" value="Unassembled WGS sequence"/>
</dbReference>
<name>A0A2Y9AB70_9RHOB</name>
<dbReference type="EMBL" id="QGDJ01000002">
    <property type="protein sequence ID" value="PWJ21120.1"/>
    <property type="molecule type" value="Genomic_DNA"/>
</dbReference>
<dbReference type="SUPFAM" id="SSF51294">
    <property type="entry name" value="Hedgehog/intein (Hint) domain"/>
    <property type="match status" value="1"/>
</dbReference>
<evidence type="ECO:0000313" key="4">
    <source>
        <dbReference type="Proteomes" id="UP000245839"/>
    </source>
</evidence>
<feature type="domain" description="Hedgehog/Intein (Hint)" evidence="1">
    <location>
        <begin position="29"/>
        <end position="151"/>
    </location>
</feature>
<protein>
    <submittedName>
        <fullName evidence="3">Hint domain-containing protein</fullName>
    </submittedName>
</protein>
<organism evidence="3 5">
    <name type="scientific">Jannaschia seohaensis</name>
    <dbReference type="NCBI Taxonomy" id="475081"/>
    <lineage>
        <taxon>Bacteria</taxon>
        <taxon>Pseudomonadati</taxon>
        <taxon>Pseudomonadota</taxon>
        <taxon>Alphaproteobacteria</taxon>
        <taxon>Rhodobacterales</taxon>
        <taxon>Roseobacteraceae</taxon>
        <taxon>Jannaschia</taxon>
    </lineage>
</organism>
<reference evidence="2 4" key="2">
    <citation type="submission" date="2018-03" db="EMBL/GenBank/DDBJ databases">
        <title>Genomic Encyclopedia of Archaeal and Bacterial Type Strains, Phase II (KMG-II): from individual species to whole genera.</title>
        <authorList>
            <person name="Goeker M."/>
        </authorList>
    </citation>
    <scope>NUCLEOTIDE SEQUENCE [LARGE SCALE GENOMIC DNA]</scope>
    <source>
        <strain evidence="2 4">DSM 25227</strain>
    </source>
</reference>
<dbReference type="Proteomes" id="UP000251571">
    <property type="component" value="Unassembled WGS sequence"/>
</dbReference>